<dbReference type="Proteomes" id="UP000789901">
    <property type="component" value="Unassembled WGS sequence"/>
</dbReference>
<proteinExistence type="predicted"/>
<organism evidence="2 3">
    <name type="scientific">Gigaspora margarita</name>
    <dbReference type="NCBI Taxonomy" id="4874"/>
    <lineage>
        <taxon>Eukaryota</taxon>
        <taxon>Fungi</taxon>
        <taxon>Fungi incertae sedis</taxon>
        <taxon>Mucoromycota</taxon>
        <taxon>Glomeromycotina</taxon>
        <taxon>Glomeromycetes</taxon>
        <taxon>Diversisporales</taxon>
        <taxon>Gigasporaceae</taxon>
        <taxon>Gigaspora</taxon>
    </lineage>
</organism>
<feature type="non-terminal residue" evidence="2">
    <location>
        <position position="1"/>
    </location>
</feature>
<protein>
    <submittedName>
        <fullName evidence="2">32920_t:CDS:1</fullName>
    </submittedName>
</protein>
<accession>A0ABN7UPF9</accession>
<sequence>FNNVPIDSKKVDVNLGEVNANKVYCNDDNKEARKDKCSKSSRGCKSRKSGINRSLPTLSNINPCEELNVEEYAKRKGNWYRFILNGK</sequence>
<reference evidence="2 3" key="1">
    <citation type="submission" date="2021-06" db="EMBL/GenBank/DDBJ databases">
        <authorList>
            <person name="Kallberg Y."/>
            <person name="Tangrot J."/>
            <person name="Rosling A."/>
        </authorList>
    </citation>
    <scope>NUCLEOTIDE SEQUENCE [LARGE SCALE GENOMIC DNA]</scope>
    <source>
        <strain evidence="2 3">120-4 pot B 10/14</strain>
    </source>
</reference>
<feature type="region of interest" description="Disordered" evidence="1">
    <location>
        <begin position="33"/>
        <end position="53"/>
    </location>
</feature>
<evidence type="ECO:0000313" key="3">
    <source>
        <dbReference type="Proteomes" id="UP000789901"/>
    </source>
</evidence>
<keyword evidence="3" id="KW-1185">Reference proteome</keyword>
<dbReference type="EMBL" id="CAJVQB010004805">
    <property type="protein sequence ID" value="CAG8646135.1"/>
    <property type="molecule type" value="Genomic_DNA"/>
</dbReference>
<evidence type="ECO:0000256" key="1">
    <source>
        <dbReference type="SAM" id="MobiDB-lite"/>
    </source>
</evidence>
<name>A0ABN7UPF9_GIGMA</name>
<comment type="caution">
    <text evidence="2">The sequence shown here is derived from an EMBL/GenBank/DDBJ whole genome shotgun (WGS) entry which is preliminary data.</text>
</comment>
<gene>
    <name evidence="2" type="ORF">GMARGA_LOCUS9105</name>
</gene>
<evidence type="ECO:0000313" key="2">
    <source>
        <dbReference type="EMBL" id="CAG8646135.1"/>
    </source>
</evidence>